<feature type="transmembrane region" description="Helical" evidence="10">
    <location>
        <begin position="533"/>
        <end position="556"/>
    </location>
</feature>
<keyword evidence="4 9" id="KW-0812">Transmembrane</keyword>
<keyword evidence="2" id="KW-0813">Transport</keyword>
<feature type="transmembrane region" description="Helical" evidence="10">
    <location>
        <begin position="360"/>
        <end position="382"/>
    </location>
</feature>
<reference evidence="12" key="1">
    <citation type="submission" date="2023-04" db="EMBL/GenBank/DDBJ databases">
        <title>Completed genome of Mycoplasma lagogenitalium type strain 12MS.</title>
        <authorList>
            <person name="Spergser J."/>
        </authorList>
    </citation>
    <scope>NUCLEOTIDE SEQUENCE</scope>
    <source>
        <strain evidence="12">12MS</strain>
    </source>
</reference>
<evidence type="ECO:0000259" key="11">
    <source>
        <dbReference type="Pfam" id="PF02096"/>
    </source>
</evidence>
<keyword evidence="5" id="KW-0653">Protein transport</keyword>
<gene>
    <name evidence="12" type="primary">yidC</name>
    <name evidence="12" type="ORF">QEG99_04300</name>
</gene>
<evidence type="ECO:0000256" key="3">
    <source>
        <dbReference type="ARBA" id="ARBA00022475"/>
    </source>
</evidence>
<evidence type="ECO:0000256" key="6">
    <source>
        <dbReference type="ARBA" id="ARBA00022989"/>
    </source>
</evidence>
<evidence type="ECO:0000256" key="7">
    <source>
        <dbReference type="ARBA" id="ARBA00023136"/>
    </source>
</evidence>
<comment type="similarity">
    <text evidence="9">Belongs to the OXA1/ALB3/YidC family.</text>
</comment>
<accession>A0ABY8LWM8</accession>
<dbReference type="PANTHER" id="PTHR12428:SF65">
    <property type="entry name" value="CYTOCHROME C OXIDASE ASSEMBLY PROTEIN COX18, MITOCHONDRIAL"/>
    <property type="match status" value="1"/>
</dbReference>
<evidence type="ECO:0000256" key="9">
    <source>
        <dbReference type="RuleBase" id="RU003945"/>
    </source>
</evidence>
<dbReference type="PANTHER" id="PTHR12428">
    <property type="entry name" value="OXA1"/>
    <property type="match status" value="1"/>
</dbReference>
<dbReference type="NCBIfam" id="TIGR03592">
    <property type="entry name" value="yidC_oxa1_cterm"/>
    <property type="match status" value="1"/>
</dbReference>
<proteinExistence type="inferred from homology"/>
<evidence type="ECO:0000256" key="5">
    <source>
        <dbReference type="ARBA" id="ARBA00022927"/>
    </source>
</evidence>
<dbReference type="Proteomes" id="UP001179842">
    <property type="component" value="Chromosome"/>
</dbReference>
<dbReference type="InterPro" id="IPR047196">
    <property type="entry name" value="YidC_ALB_C"/>
</dbReference>
<organism evidence="12 13">
    <name type="scientific">Mesomycoplasma lagogenitalium</name>
    <dbReference type="NCBI Taxonomy" id="171286"/>
    <lineage>
        <taxon>Bacteria</taxon>
        <taxon>Bacillati</taxon>
        <taxon>Mycoplasmatota</taxon>
        <taxon>Mycoplasmoidales</taxon>
        <taxon>Metamycoplasmataceae</taxon>
        <taxon>Mesomycoplasma</taxon>
    </lineage>
</organism>
<evidence type="ECO:0000256" key="1">
    <source>
        <dbReference type="ARBA" id="ARBA00004651"/>
    </source>
</evidence>
<feature type="transmembrane region" description="Helical" evidence="10">
    <location>
        <begin position="36"/>
        <end position="56"/>
    </location>
</feature>
<dbReference type="EMBL" id="CP122979">
    <property type="protein sequence ID" value="WGI36656.1"/>
    <property type="molecule type" value="Genomic_DNA"/>
</dbReference>
<feature type="transmembrane region" description="Helical" evidence="10">
    <location>
        <begin position="485"/>
        <end position="504"/>
    </location>
</feature>
<evidence type="ECO:0000256" key="8">
    <source>
        <dbReference type="ARBA" id="ARBA00023186"/>
    </source>
</evidence>
<evidence type="ECO:0000256" key="10">
    <source>
        <dbReference type="SAM" id="Phobius"/>
    </source>
</evidence>
<name>A0ABY8LWM8_9BACT</name>
<keyword evidence="6 10" id="KW-1133">Transmembrane helix</keyword>
<evidence type="ECO:0000256" key="4">
    <source>
        <dbReference type="ARBA" id="ARBA00022692"/>
    </source>
</evidence>
<comment type="subcellular location">
    <subcellularLocation>
        <location evidence="1">Cell membrane</location>
        <topology evidence="1">Multi-pass membrane protein</topology>
    </subcellularLocation>
    <subcellularLocation>
        <location evidence="9">Membrane</location>
        <topology evidence="9">Multi-pass membrane protein</topology>
    </subcellularLocation>
</comment>
<dbReference type="CDD" id="cd20070">
    <property type="entry name" value="5TM_YidC_Alb3"/>
    <property type="match status" value="1"/>
</dbReference>
<keyword evidence="7 10" id="KW-0472">Membrane</keyword>
<keyword evidence="13" id="KW-1185">Reference proteome</keyword>
<protein>
    <submittedName>
        <fullName evidence="12">Membrane protein insertase YidC</fullName>
    </submittedName>
</protein>
<dbReference type="Pfam" id="PF02096">
    <property type="entry name" value="60KD_IMP"/>
    <property type="match status" value="1"/>
</dbReference>
<keyword evidence="8" id="KW-0143">Chaperone</keyword>
<dbReference type="InterPro" id="IPR028055">
    <property type="entry name" value="YidC/Oxa/ALB_C"/>
</dbReference>
<sequence length="591" mass="68418">MEKKTKKPKSYDFFKGKENPNEQKGVFAKIWKWFKIFIYAFIFGTSLTGCIQSFVIKSSVHTGAGIEFYNSSDAISPNAVVFRKETNSEGKEVIVKKKTNDNFYVSNQDEVGKNVISELKKQANGKYGDWANYNALILFQNEKGEYEYAKGDETMAKEYLFINSSMNEYNQKYNWTDIKFLSALGETIKHEEEYVNKADPNVNSYIWKVNNQIAPNETKLENNNKFSRDFIHYLNSKILTFDEFKDGKLDRAISEIELKGRGASQENIDIVKNYTKTLKPILTDARYTKIYNNELHLETSNLKDRVTFYEAIPYSLGEPQKPVVTWGDSWGLGPFYGLFIWPMSKIMIALADSMSLMSTFGWSSIITILIGVLITKIISFSFRFKSLFSQNKQQELQVKKAKIDAKYLPHKGNKQMEARQKQEIADLYKKNNVSPVEPFKQLLITMPIFIAMWRILQGIPSIKATTWLAMNLSSTSWQELFGGNWIYLPILLITAIIQIVQQILPRILAKKNKTYLMNAAETAAMKKQRKTQLYTGAIFLFMGLMFQASIQIYWIFGGLWEIGQILFVHYFQRTKLFKEKVRPWINKKKPA</sequence>
<dbReference type="NCBIfam" id="NF002568">
    <property type="entry name" value="PRK02201.1-3"/>
    <property type="match status" value="1"/>
</dbReference>
<evidence type="ECO:0000313" key="13">
    <source>
        <dbReference type="Proteomes" id="UP001179842"/>
    </source>
</evidence>
<feature type="domain" description="Membrane insertase YidC/Oxa/ALB C-terminal" evidence="11">
    <location>
        <begin position="366"/>
        <end position="569"/>
    </location>
</feature>
<keyword evidence="3" id="KW-1003">Cell membrane</keyword>
<evidence type="ECO:0000256" key="2">
    <source>
        <dbReference type="ARBA" id="ARBA00022448"/>
    </source>
</evidence>
<evidence type="ECO:0000313" key="12">
    <source>
        <dbReference type="EMBL" id="WGI36656.1"/>
    </source>
</evidence>
<dbReference type="RefSeq" id="WP_280101957.1">
    <property type="nucleotide sequence ID" value="NZ_CP122979.1"/>
</dbReference>
<dbReference type="InterPro" id="IPR001708">
    <property type="entry name" value="YidC/ALB3/OXA1/COX18"/>
</dbReference>